<dbReference type="InterPro" id="IPR035985">
    <property type="entry name" value="Ubiquitin-activating_enz"/>
</dbReference>
<proteinExistence type="predicted"/>
<accession>A0ABP8M5S8</accession>
<dbReference type="GO" id="GO:0016779">
    <property type="term" value="F:nucleotidyltransferase activity"/>
    <property type="evidence" value="ECO:0007669"/>
    <property type="project" value="UniProtKB-KW"/>
</dbReference>
<evidence type="ECO:0000259" key="1">
    <source>
        <dbReference type="Pfam" id="PF00899"/>
    </source>
</evidence>
<dbReference type="CDD" id="cd00757">
    <property type="entry name" value="ThiF_MoeB_HesA_family"/>
    <property type="match status" value="1"/>
</dbReference>
<dbReference type="InterPro" id="IPR000594">
    <property type="entry name" value="ThiF_NAD_FAD-bd"/>
</dbReference>
<evidence type="ECO:0000313" key="2">
    <source>
        <dbReference type="EMBL" id="GAA4445035.1"/>
    </source>
</evidence>
<evidence type="ECO:0000313" key="3">
    <source>
        <dbReference type="Proteomes" id="UP001500840"/>
    </source>
</evidence>
<comment type="caution">
    <text evidence="2">The sequence shown here is derived from an EMBL/GenBank/DDBJ whole genome shotgun (WGS) entry which is preliminary data.</text>
</comment>
<dbReference type="Proteomes" id="UP001500840">
    <property type="component" value="Unassembled WGS sequence"/>
</dbReference>
<keyword evidence="2" id="KW-0548">Nucleotidyltransferase</keyword>
<dbReference type="InterPro" id="IPR045886">
    <property type="entry name" value="ThiF/MoeB/HesA"/>
</dbReference>
<dbReference type="RefSeq" id="WP_345318910.1">
    <property type="nucleotide sequence ID" value="NZ_BAABGA010000006.1"/>
</dbReference>
<keyword evidence="2" id="KW-0808">Transferase</keyword>
<dbReference type="PANTHER" id="PTHR10953:SF102">
    <property type="entry name" value="ADENYLYLTRANSFERASE AND SULFURTRANSFERASE MOCS3"/>
    <property type="match status" value="1"/>
</dbReference>
<dbReference type="PANTHER" id="PTHR10953">
    <property type="entry name" value="UBIQUITIN-ACTIVATING ENZYME E1"/>
    <property type="match status" value="1"/>
</dbReference>
<keyword evidence="3" id="KW-1185">Reference proteome</keyword>
<dbReference type="Gene3D" id="3.40.50.720">
    <property type="entry name" value="NAD(P)-binding Rossmann-like Domain"/>
    <property type="match status" value="1"/>
</dbReference>
<gene>
    <name evidence="2" type="ORF">GCM10023156_04120</name>
</gene>
<name>A0ABP8M5S8_9BACT</name>
<reference evidence="3" key="1">
    <citation type="journal article" date="2019" name="Int. J. Syst. Evol. Microbiol.">
        <title>The Global Catalogue of Microorganisms (GCM) 10K type strain sequencing project: providing services to taxonomists for standard genome sequencing and annotation.</title>
        <authorList>
            <consortium name="The Broad Institute Genomics Platform"/>
            <consortium name="The Broad Institute Genome Sequencing Center for Infectious Disease"/>
            <person name="Wu L."/>
            <person name="Ma J."/>
        </authorList>
    </citation>
    <scope>NUCLEOTIDE SEQUENCE [LARGE SCALE GENOMIC DNA]</scope>
    <source>
        <strain evidence="3">JCM 17759</strain>
    </source>
</reference>
<dbReference type="EMBL" id="BAABGA010000006">
    <property type="protein sequence ID" value="GAA4445035.1"/>
    <property type="molecule type" value="Genomic_DNA"/>
</dbReference>
<dbReference type="Pfam" id="PF00899">
    <property type="entry name" value="ThiF"/>
    <property type="match status" value="1"/>
</dbReference>
<feature type="domain" description="THIF-type NAD/FAD binding fold" evidence="1">
    <location>
        <begin position="9"/>
        <end position="240"/>
    </location>
</feature>
<sequence length="352" mass="38309">MPDSHHNRYARQIQYAPIGIEGQSRIEQSAVTILGCGALGSVAAEILARAGVGRLRLIDRDLVEWTNLQRQALFDEDDAAKGRAKVQAASERIAQINRTIQVEPLVIDVTASNICDVLDGSDLVIDAADNFAIRFLLNDWSLKHKTAWVHGGCIGASGQVRLFDGLGSPCFRCLVPEPPPAASVPTCDTAGVLGAATHMIASLQCLEAIKWLSGNQDAVHDEVWSFDLWRNRFRALQLDSGLCQSCRACAQQKYDFLDADHDRSGAAMEICGRDAVQITPAATTTIALKQIAQRWQGQGEVQANPFFVRLTIPAQANEAELRLTLFADGRAVVDGTEDPSRARTLYDRFVGG</sequence>
<dbReference type="SUPFAM" id="SSF69572">
    <property type="entry name" value="Activating enzymes of the ubiquitin-like proteins"/>
    <property type="match status" value="1"/>
</dbReference>
<protein>
    <submittedName>
        <fullName evidence="2">ThiF family adenylyltransferase</fullName>
    </submittedName>
</protein>
<organism evidence="2 3">
    <name type="scientific">Novipirellula rosea</name>
    <dbReference type="NCBI Taxonomy" id="1031540"/>
    <lineage>
        <taxon>Bacteria</taxon>
        <taxon>Pseudomonadati</taxon>
        <taxon>Planctomycetota</taxon>
        <taxon>Planctomycetia</taxon>
        <taxon>Pirellulales</taxon>
        <taxon>Pirellulaceae</taxon>
        <taxon>Novipirellula</taxon>
    </lineage>
</organism>